<evidence type="ECO:0000313" key="3">
    <source>
        <dbReference type="Proteomes" id="UP000237983"/>
    </source>
</evidence>
<dbReference type="EMBL" id="PVTL01000004">
    <property type="protein sequence ID" value="PRY68299.1"/>
    <property type="molecule type" value="Genomic_DNA"/>
</dbReference>
<reference evidence="1 3" key="1">
    <citation type="submission" date="2018-03" db="EMBL/GenBank/DDBJ databases">
        <title>Genomic Encyclopedia of Type Strains, Phase III (KMG-III): the genomes of soil and plant-associated and newly described type strains.</title>
        <authorList>
            <person name="Whitman W."/>
        </authorList>
    </citation>
    <scope>NUCLEOTIDE SEQUENCE [LARGE SCALE GENOMIC DNA]</scope>
    <source>
        <strain evidence="1 3">CGMCC 1.12484</strain>
    </source>
</reference>
<keyword evidence="3" id="KW-1185">Reference proteome</keyword>
<name>A0A2T0V5N9_9MICO</name>
<organism evidence="1 3">
    <name type="scientific">Glaciihabitans tibetensis</name>
    <dbReference type="NCBI Taxonomy" id="1266600"/>
    <lineage>
        <taxon>Bacteria</taxon>
        <taxon>Bacillati</taxon>
        <taxon>Actinomycetota</taxon>
        <taxon>Actinomycetes</taxon>
        <taxon>Micrococcales</taxon>
        <taxon>Microbacteriaceae</taxon>
        <taxon>Glaciihabitans</taxon>
    </lineage>
</organism>
<comment type="caution">
    <text evidence="1">The sequence shown here is derived from an EMBL/GenBank/DDBJ whole genome shotgun (WGS) entry which is preliminary data.</text>
</comment>
<dbReference type="AlphaFoldDB" id="A0A2T0V5N9"/>
<gene>
    <name evidence="2" type="ORF">B0I08_1041</name>
    <name evidence="1" type="ORF">B0I08_110105</name>
</gene>
<proteinExistence type="predicted"/>
<evidence type="ECO:0000313" key="1">
    <source>
        <dbReference type="EMBL" id="PRY65473.1"/>
    </source>
</evidence>
<dbReference type="Proteomes" id="UP000237983">
    <property type="component" value="Unassembled WGS sequence"/>
</dbReference>
<feature type="non-terminal residue" evidence="1">
    <location>
        <position position="63"/>
    </location>
</feature>
<sequence length="63" mass="6617">MDSTFEHTAPVEHWAVPGVTVEPGVESWALPPTPVVPAMSVLQASGELVVLLGRVRADLARAA</sequence>
<evidence type="ECO:0000313" key="2">
    <source>
        <dbReference type="EMBL" id="PRY68299.1"/>
    </source>
</evidence>
<dbReference type="EMBL" id="PVTL01000010">
    <property type="protein sequence ID" value="PRY65473.1"/>
    <property type="molecule type" value="Genomic_DNA"/>
</dbReference>
<dbReference type="RefSeq" id="WP_146134359.1">
    <property type="nucleotide sequence ID" value="NZ_PVTL01000004.1"/>
</dbReference>
<accession>A0A2T0V5N9</accession>
<protein>
    <submittedName>
        <fullName evidence="1">Uncharacterized protein</fullName>
    </submittedName>
</protein>